<keyword evidence="11 13" id="KW-0234">DNA repair</keyword>
<comment type="subunit">
    <text evidence="12">Monomer. Interacts with ssb (via C-terminus); this interaction stimulates the exonuclease activity by recruiting the enzyme to its substrate.</text>
</comment>
<evidence type="ECO:0000256" key="4">
    <source>
        <dbReference type="ARBA" id="ARBA00022722"/>
    </source>
</evidence>
<keyword evidence="5 15" id="KW-0479">Metal-binding</keyword>
<evidence type="ECO:0000256" key="14">
    <source>
        <dbReference type="PIRSR" id="PIRSR000977-1"/>
    </source>
</evidence>
<dbReference type="Gene3D" id="1.20.1280.70">
    <property type="entry name" value="Exonuclease ExoI, domain 3"/>
    <property type="match status" value="1"/>
</dbReference>
<accession>A0AAE9VL18</accession>
<dbReference type="Proteomes" id="UP001212189">
    <property type="component" value="Chromosome"/>
</dbReference>
<dbReference type="GO" id="GO:0003677">
    <property type="term" value="F:DNA binding"/>
    <property type="evidence" value="ECO:0007669"/>
    <property type="project" value="UniProtKB-KW"/>
</dbReference>
<evidence type="ECO:0000256" key="2">
    <source>
        <dbReference type="ARBA" id="ARBA00012108"/>
    </source>
</evidence>
<keyword evidence="6 13" id="KW-0227">DNA damage</keyword>
<dbReference type="CDD" id="cd06138">
    <property type="entry name" value="ExoI_N"/>
    <property type="match status" value="1"/>
</dbReference>
<evidence type="ECO:0000256" key="12">
    <source>
        <dbReference type="ARBA" id="ARBA00046792"/>
    </source>
</evidence>
<evidence type="ECO:0000313" key="18">
    <source>
        <dbReference type="EMBL" id="WBE24141.1"/>
    </source>
</evidence>
<dbReference type="SUPFAM" id="SSF53098">
    <property type="entry name" value="Ribonuclease H-like"/>
    <property type="match status" value="1"/>
</dbReference>
<dbReference type="FunFam" id="3.30.1520.20:FF:000001">
    <property type="entry name" value="Exodeoxyribonuclease I"/>
    <property type="match status" value="1"/>
</dbReference>
<dbReference type="GO" id="GO:0046872">
    <property type="term" value="F:metal ion binding"/>
    <property type="evidence" value="ECO:0007669"/>
    <property type="project" value="UniProtKB-KW"/>
</dbReference>
<evidence type="ECO:0000256" key="5">
    <source>
        <dbReference type="ARBA" id="ARBA00022723"/>
    </source>
</evidence>
<name>A0AAE9VL18_9GAMM</name>
<feature type="domain" description="ExoI SH3-like" evidence="16">
    <location>
        <begin position="195"/>
        <end position="348"/>
    </location>
</feature>
<dbReference type="PROSITE" id="PS51784">
    <property type="entry name" value="EXOI_SH3"/>
    <property type="match status" value="1"/>
</dbReference>
<dbReference type="InterPro" id="IPR038649">
    <property type="entry name" value="EXOI_SH3_sf"/>
</dbReference>
<dbReference type="Pfam" id="PF00929">
    <property type="entry name" value="RNase_T"/>
    <property type="match status" value="1"/>
</dbReference>
<dbReference type="KEGG" id="dce:O6P33_07005"/>
<reference evidence="18 19" key="1">
    <citation type="submission" date="2022-12" db="EMBL/GenBank/DDBJ databases">
        <title>Coexistence and Characterization of a Novel Tigecycline Resistance gene tet(X) variant and blaNDM-1 in a Pseudomonas caeni Isolate of Chicken Origin.</title>
        <authorList>
            <person name="Lu X."/>
            <person name="Zhang L."/>
            <person name="Li R."/>
            <person name="Wang Z."/>
        </authorList>
    </citation>
    <scope>NUCLEOTIDE SEQUENCE [LARGE SCALE GENOMIC DNA]</scope>
    <source>
        <strain evidence="18 19">CE14</strain>
    </source>
</reference>
<sequence>MTGSIFWYDFETTGIQAHSDRPIQVAGIRTNEQLEEIGEPLNIYCQLAHDILPHPMSSLVTGIGPETLQRQGLLEVDFIEQLHQQLIQPNTCTAGYNNLRFDDEMTRATLYRNFYDPYAREWQGGNSRWDLIDVLRCTWALRPEGIEWPQQDGRVSFKLEQFTAANQIEHGQAHDALADVRATIAVARLLRERQPKLYDYLYALRRKDAVLERLRLMQPVLHVSGMFAAERHCLAPVLPLAWHPANRNALIVCDLHADITPLLELDAEAIKARLYTRHSDLAEGELPIPLKLIHINKSPVVAPLAVLRDEDNQRLGFDHGMLHANYALLKEHAEQWQDKLAVVYQDQRGFAEQDVEQQLYNGFLGPRDRKLSDGVRHAAPEQLQPELWPFDDERLSELLFRYRGRNYPHTLSESELQQWVLFCRGRLTGEHIGAPLTMADYLKAYAELTPEQQLNPAVQAWRHYIHEVELRYQL</sequence>
<feature type="binding site" evidence="14">
    <location>
        <position position="11"/>
    </location>
    <ligand>
        <name>substrate</name>
    </ligand>
</feature>
<evidence type="ECO:0000256" key="10">
    <source>
        <dbReference type="ARBA" id="ARBA00023125"/>
    </source>
</evidence>
<organism evidence="18 19">
    <name type="scientific">Denitrificimonas caeni</name>
    <dbReference type="NCBI Taxonomy" id="521720"/>
    <lineage>
        <taxon>Bacteria</taxon>
        <taxon>Pseudomonadati</taxon>
        <taxon>Pseudomonadota</taxon>
        <taxon>Gammaproteobacteria</taxon>
        <taxon>Pseudomonadales</taxon>
        <taxon>Pseudomonadaceae</taxon>
        <taxon>Denitrificimonas</taxon>
    </lineage>
</organism>
<feature type="domain" description="ExoI C-terminal" evidence="17">
    <location>
        <begin position="351"/>
        <end position="474"/>
    </location>
</feature>
<evidence type="ECO:0000256" key="13">
    <source>
        <dbReference type="PIRNR" id="PIRNR000977"/>
    </source>
</evidence>
<dbReference type="InterPro" id="IPR013520">
    <property type="entry name" value="Ribonucl_H"/>
</dbReference>
<evidence type="ECO:0000256" key="15">
    <source>
        <dbReference type="PIRSR" id="PIRSR000977-2"/>
    </source>
</evidence>
<feature type="binding site" evidence="15">
    <location>
        <position position="9"/>
    </location>
    <ligand>
        <name>Mg(2+)</name>
        <dbReference type="ChEBI" id="CHEBI:18420"/>
        <label>1</label>
    </ligand>
</feature>
<evidence type="ECO:0000256" key="6">
    <source>
        <dbReference type="ARBA" id="ARBA00022763"/>
    </source>
</evidence>
<dbReference type="InterPro" id="IPR013620">
    <property type="entry name" value="Exonuc_1_SH3"/>
</dbReference>
<dbReference type="SMART" id="SM00479">
    <property type="entry name" value="EXOIII"/>
    <property type="match status" value="1"/>
</dbReference>
<gene>
    <name evidence="18" type="primary">sbcB</name>
    <name evidence="18" type="ORF">O6P33_07005</name>
</gene>
<comment type="catalytic activity">
    <reaction evidence="1 13">
        <text>Exonucleolytic cleavage in the 3'- to 5'-direction to yield nucleoside 5'-phosphates.</text>
        <dbReference type="EC" id="3.1.11.1"/>
    </reaction>
</comment>
<keyword evidence="7 13" id="KW-0378">Hydrolase</keyword>
<dbReference type="AlphaFoldDB" id="A0AAE9VL18"/>
<evidence type="ECO:0000259" key="16">
    <source>
        <dbReference type="PROSITE" id="PS51784"/>
    </source>
</evidence>
<dbReference type="GO" id="GO:0006281">
    <property type="term" value="P:DNA repair"/>
    <property type="evidence" value="ECO:0007669"/>
    <property type="project" value="UniProtKB-KW"/>
</dbReference>
<dbReference type="PIRSF" id="PIRSF000977">
    <property type="entry name" value="Exodeoxyribonuclease_I"/>
    <property type="match status" value="1"/>
</dbReference>
<dbReference type="Gene3D" id="3.30.1520.20">
    <property type="entry name" value="Exonuclease ExoI, domain 2"/>
    <property type="match status" value="1"/>
</dbReference>
<evidence type="ECO:0000256" key="7">
    <source>
        <dbReference type="ARBA" id="ARBA00022801"/>
    </source>
</evidence>
<evidence type="ECO:0000313" key="19">
    <source>
        <dbReference type="Proteomes" id="UP001212189"/>
    </source>
</evidence>
<keyword evidence="10" id="KW-0238">DNA-binding</keyword>
<evidence type="ECO:0000256" key="1">
    <source>
        <dbReference type="ARBA" id="ARBA00000563"/>
    </source>
</evidence>
<feature type="binding site" evidence="15">
    <location>
        <position position="179"/>
    </location>
    <ligand>
        <name>Mg(2+)</name>
        <dbReference type="ChEBI" id="CHEBI:18420"/>
        <label>2</label>
    </ligand>
</feature>
<evidence type="ECO:0000256" key="9">
    <source>
        <dbReference type="ARBA" id="ARBA00022842"/>
    </source>
</evidence>
<evidence type="ECO:0000259" key="17">
    <source>
        <dbReference type="PROSITE" id="PS51785"/>
    </source>
</evidence>
<evidence type="ECO:0000256" key="11">
    <source>
        <dbReference type="ARBA" id="ARBA00023204"/>
    </source>
</evidence>
<dbReference type="InterPro" id="IPR034747">
    <property type="entry name" value="EXOI_SH3"/>
</dbReference>
<evidence type="ECO:0000256" key="3">
    <source>
        <dbReference type="ARBA" id="ARBA00019900"/>
    </source>
</evidence>
<proteinExistence type="predicted"/>
<feature type="binding site" evidence="15">
    <location>
        <position position="11"/>
    </location>
    <ligand>
        <name>Mg(2+)</name>
        <dbReference type="ChEBI" id="CHEBI:18420"/>
        <label>2</label>
    </ligand>
</feature>
<keyword evidence="9 15" id="KW-0460">Magnesium</keyword>
<keyword evidence="19" id="KW-1185">Reference proteome</keyword>
<dbReference type="InterPro" id="IPR023607">
    <property type="entry name" value="Exodeoxyribonuclease_I"/>
</dbReference>
<dbReference type="Gene3D" id="3.30.420.10">
    <property type="entry name" value="Ribonuclease H-like superfamily/Ribonuclease H"/>
    <property type="match status" value="1"/>
</dbReference>
<dbReference type="InterPro" id="IPR058561">
    <property type="entry name" value="Exonuc_1_C"/>
</dbReference>
<evidence type="ECO:0000256" key="8">
    <source>
        <dbReference type="ARBA" id="ARBA00022839"/>
    </source>
</evidence>
<dbReference type="InterPro" id="IPR012337">
    <property type="entry name" value="RNaseH-like_sf"/>
</dbReference>
<keyword evidence="4 13" id="KW-0540">Nuclease</keyword>
<comment type="cofactor">
    <cofactor evidence="15">
        <name>Mg(2+)</name>
        <dbReference type="ChEBI" id="CHEBI:18420"/>
    </cofactor>
    <text evidence="15">Binds 2 Mg(2+) ions per monomer.</text>
</comment>
<dbReference type="FunFam" id="3.30.420.10:FF:000033">
    <property type="entry name" value="Exodeoxyribonuclease I"/>
    <property type="match status" value="1"/>
</dbReference>
<dbReference type="Pfam" id="PF08411">
    <property type="entry name" value="ExoI_SH3"/>
    <property type="match status" value="1"/>
</dbReference>
<dbReference type="InterPro" id="IPR036397">
    <property type="entry name" value="RNaseH_sf"/>
</dbReference>
<dbReference type="Pfam" id="PF26016">
    <property type="entry name" value="ExoI_C"/>
    <property type="match status" value="1"/>
</dbReference>
<dbReference type="PROSITE" id="PS51785">
    <property type="entry name" value="EXOI_C"/>
    <property type="match status" value="1"/>
</dbReference>
<keyword evidence="8 13" id="KW-0269">Exonuclease</keyword>
<dbReference type="EMBL" id="CP114976">
    <property type="protein sequence ID" value="WBE24141.1"/>
    <property type="molecule type" value="Genomic_DNA"/>
</dbReference>
<dbReference type="EC" id="3.1.11.1" evidence="2 13"/>
<dbReference type="NCBIfam" id="NF008746">
    <property type="entry name" value="PRK11779.1"/>
    <property type="match status" value="1"/>
</dbReference>
<dbReference type="RefSeq" id="WP_269817082.1">
    <property type="nucleotide sequence ID" value="NZ_CP114976.1"/>
</dbReference>
<dbReference type="GO" id="GO:0008310">
    <property type="term" value="F:single-stranded DNA 3'-5' DNA exonuclease activity"/>
    <property type="evidence" value="ECO:0007669"/>
    <property type="project" value="UniProtKB-EC"/>
</dbReference>
<protein>
    <recommendedName>
        <fullName evidence="3 13">Exodeoxyribonuclease I</fullName>
        <ecNumber evidence="2 13">3.1.11.1</ecNumber>
    </recommendedName>
</protein>
<feature type="binding site" evidence="14">
    <location>
        <position position="158"/>
    </location>
    <ligand>
        <name>substrate</name>
    </ligand>
</feature>